<evidence type="ECO:0000313" key="2">
    <source>
        <dbReference type="Proteomes" id="UP000429484"/>
    </source>
</evidence>
<gene>
    <name evidence="1" type="ORF">GHK53_20165</name>
</gene>
<dbReference type="InterPro" id="IPR056209">
    <property type="entry name" value="SU10_adaptor"/>
</dbReference>
<name>A0AAW9TV96_RHIML</name>
<reference evidence="1 2" key="1">
    <citation type="journal article" date="2013" name="Genome Biol.">
        <title>Comparative genomics of the core and accessory genomes of 48 Sinorhizobium strains comprising five genospecies.</title>
        <authorList>
            <person name="Sugawara M."/>
            <person name="Epstein B."/>
            <person name="Badgley B.D."/>
            <person name="Unno T."/>
            <person name="Xu L."/>
            <person name="Reese J."/>
            <person name="Gyaneshwar P."/>
            <person name="Denny R."/>
            <person name="Mudge J."/>
            <person name="Bharti A.K."/>
            <person name="Farmer A.D."/>
            <person name="May G.D."/>
            <person name="Woodward J.E."/>
            <person name="Medigue C."/>
            <person name="Vallenet D."/>
            <person name="Lajus A."/>
            <person name="Rouy Z."/>
            <person name="Martinez-Vaz B."/>
            <person name="Tiffin P."/>
            <person name="Young N.D."/>
            <person name="Sadowsky M.J."/>
        </authorList>
    </citation>
    <scope>NUCLEOTIDE SEQUENCE [LARGE SCALE GENOMIC DNA]</scope>
    <source>
        <strain evidence="1 2">N6B1</strain>
    </source>
</reference>
<dbReference type="RefSeq" id="WP_127635568.1">
    <property type="nucleotide sequence ID" value="NZ_RPKX01000003.1"/>
</dbReference>
<organism evidence="1 2">
    <name type="scientific">Rhizobium meliloti</name>
    <name type="common">Ensifer meliloti</name>
    <name type="synonym">Sinorhizobium meliloti</name>
    <dbReference type="NCBI Taxonomy" id="382"/>
    <lineage>
        <taxon>Bacteria</taxon>
        <taxon>Pseudomonadati</taxon>
        <taxon>Pseudomonadota</taxon>
        <taxon>Alphaproteobacteria</taxon>
        <taxon>Hyphomicrobiales</taxon>
        <taxon>Rhizobiaceae</taxon>
        <taxon>Sinorhizobium/Ensifer group</taxon>
        <taxon>Sinorhizobium</taxon>
    </lineage>
</organism>
<dbReference type="Proteomes" id="UP000429484">
    <property type="component" value="Unassembled WGS sequence"/>
</dbReference>
<evidence type="ECO:0000313" key="1">
    <source>
        <dbReference type="EMBL" id="MQW35030.1"/>
    </source>
</evidence>
<dbReference type="AlphaFoldDB" id="A0AAW9TV96"/>
<dbReference type="EMBL" id="WISR01000163">
    <property type="protein sequence ID" value="MQW35030.1"/>
    <property type="molecule type" value="Genomic_DNA"/>
</dbReference>
<proteinExistence type="predicted"/>
<accession>A0AAW9TV96</accession>
<comment type="caution">
    <text evidence="1">The sequence shown here is derived from an EMBL/GenBank/DDBJ whole genome shotgun (WGS) entry which is preliminary data.</text>
</comment>
<protein>
    <submittedName>
        <fullName evidence="1">Uncharacterized protein</fullName>
    </submittedName>
</protein>
<dbReference type="Pfam" id="PF24175">
    <property type="entry name" value="SU10_adaptor"/>
    <property type="match status" value="1"/>
</dbReference>
<sequence length="200" mass="21830">MTLLSAINQACDVVALSQFESVYGSSEPNAQTMVALAQEAGDEIARRVDWQKLLKSLTVTASPENFPSNFQRLTPGGAVRKSDGTFIRPVNNSGQWAVIVGVPSTTAYFFMKGGQFLFSPASAAVSAVVDYVSKNWIFNDPAGEASTWAADDDTTLFPERLLVKGIIWRWKRQKGLAFEDNLAEFEADLEQEINADRGAA</sequence>